<dbReference type="InterPro" id="IPR017870">
    <property type="entry name" value="FeS_cluster_insertion_CS"/>
</dbReference>
<dbReference type="PROSITE" id="PS01152">
    <property type="entry name" value="HESB"/>
    <property type="match status" value="1"/>
</dbReference>
<keyword evidence="3" id="KW-1185">Reference proteome</keyword>
<evidence type="ECO:0000313" key="2">
    <source>
        <dbReference type="EMBL" id="MBH8595872.1"/>
    </source>
</evidence>
<evidence type="ECO:0000259" key="1">
    <source>
        <dbReference type="Pfam" id="PF01521"/>
    </source>
</evidence>
<protein>
    <submittedName>
        <fullName evidence="2">Iron-sulfur cluster assembly accessory protein</fullName>
    </submittedName>
</protein>
<dbReference type="PANTHER" id="PTHR43011">
    <property type="entry name" value="IRON-SULFUR CLUSTER ASSEMBLY 2 HOMOLOG, MITOCHONDRIAL"/>
    <property type="match status" value="1"/>
</dbReference>
<sequence>MIKLTEQAALKVKDMLSEQEHPENLYLRVGVEYGGCSGFSYSMGFDEEKKENDLELDQFGVRILIDQRSQPLLKGTVIDYKETVMGGGFSIDNPNATVTCGCGSSFRTATESGRPDENC</sequence>
<dbReference type="InterPro" id="IPR035903">
    <property type="entry name" value="HesB-like_dom_sf"/>
</dbReference>
<accession>A0A8I1DFD3</accession>
<dbReference type="GO" id="GO:0051539">
    <property type="term" value="F:4 iron, 4 sulfur cluster binding"/>
    <property type="evidence" value="ECO:0007669"/>
    <property type="project" value="TreeGrafter"/>
</dbReference>
<proteinExistence type="predicted"/>
<dbReference type="PANTHER" id="PTHR43011:SF1">
    <property type="entry name" value="IRON-SULFUR CLUSTER ASSEMBLY 2 HOMOLOG, MITOCHONDRIAL"/>
    <property type="match status" value="1"/>
</dbReference>
<dbReference type="EMBL" id="JAECVW010000007">
    <property type="protein sequence ID" value="MBH8595872.1"/>
    <property type="molecule type" value="Genomic_DNA"/>
</dbReference>
<dbReference type="InterPro" id="IPR000361">
    <property type="entry name" value="ATAP_core_dom"/>
</dbReference>
<dbReference type="NCBIfam" id="TIGR00049">
    <property type="entry name" value="iron-sulfur cluster assembly accessory protein"/>
    <property type="match status" value="1"/>
</dbReference>
<gene>
    <name evidence="2" type="ORF">I8U20_11065</name>
</gene>
<evidence type="ECO:0000313" key="3">
    <source>
        <dbReference type="Proteomes" id="UP000633619"/>
    </source>
</evidence>
<feature type="domain" description="Core" evidence="1">
    <location>
        <begin position="2"/>
        <end position="103"/>
    </location>
</feature>
<dbReference type="Proteomes" id="UP000633619">
    <property type="component" value="Unassembled WGS sequence"/>
</dbReference>
<dbReference type="InterPro" id="IPR016092">
    <property type="entry name" value="ATAP"/>
</dbReference>
<comment type="caution">
    <text evidence="2">The sequence shown here is derived from an EMBL/GenBank/DDBJ whole genome shotgun (WGS) entry which is preliminary data.</text>
</comment>
<dbReference type="AlphaFoldDB" id="A0A8I1DFD3"/>
<name>A0A8I1DFD3_THEIN</name>
<dbReference type="RefSeq" id="WP_181732648.1">
    <property type="nucleotide sequence ID" value="NZ_JACEIR010000010.1"/>
</dbReference>
<dbReference type="SUPFAM" id="SSF89360">
    <property type="entry name" value="HesB-like domain"/>
    <property type="match status" value="1"/>
</dbReference>
<dbReference type="GO" id="GO:0005506">
    <property type="term" value="F:iron ion binding"/>
    <property type="evidence" value="ECO:0007669"/>
    <property type="project" value="TreeGrafter"/>
</dbReference>
<dbReference type="Pfam" id="PF01521">
    <property type="entry name" value="Fe-S_biosyn"/>
    <property type="match status" value="1"/>
</dbReference>
<dbReference type="GO" id="GO:0051537">
    <property type="term" value="F:2 iron, 2 sulfur cluster binding"/>
    <property type="evidence" value="ECO:0007669"/>
    <property type="project" value="TreeGrafter"/>
</dbReference>
<organism evidence="2 3">
    <name type="scientific">Thermoactinomyces intermedius</name>
    <dbReference type="NCBI Taxonomy" id="2024"/>
    <lineage>
        <taxon>Bacteria</taxon>
        <taxon>Bacillati</taxon>
        <taxon>Bacillota</taxon>
        <taxon>Bacilli</taxon>
        <taxon>Bacillales</taxon>
        <taxon>Thermoactinomycetaceae</taxon>
        <taxon>Thermoactinomyces</taxon>
    </lineage>
</organism>
<dbReference type="Gene3D" id="2.60.300.12">
    <property type="entry name" value="HesB-like domain"/>
    <property type="match status" value="1"/>
</dbReference>
<reference evidence="2 3" key="1">
    <citation type="submission" date="2020-12" db="EMBL/GenBank/DDBJ databases">
        <title>WGS of Thermoactinomyces spp.</title>
        <authorList>
            <person name="Cheng K."/>
        </authorList>
    </citation>
    <scope>NUCLEOTIDE SEQUENCE [LARGE SCALE GENOMIC DNA]</scope>
    <source>
        <strain evidence="3">CICC 10671\DSM 43846</strain>
    </source>
</reference>
<dbReference type="GO" id="GO:0016226">
    <property type="term" value="P:iron-sulfur cluster assembly"/>
    <property type="evidence" value="ECO:0007669"/>
    <property type="project" value="InterPro"/>
</dbReference>